<name>A0A8C8S2C6_9SAUR</name>
<dbReference type="Gene3D" id="3.80.10.10">
    <property type="entry name" value="Ribonuclease Inhibitor"/>
    <property type="match status" value="1"/>
</dbReference>
<protein>
    <submittedName>
        <fullName evidence="3">Uncharacterized protein</fullName>
    </submittedName>
</protein>
<dbReference type="PROSITE" id="PS51450">
    <property type="entry name" value="LRR"/>
    <property type="match status" value="1"/>
</dbReference>
<evidence type="ECO:0000256" key="1">
    <source>
        <dbReference type="ARBA" id="ARBA00022614"/>
    </source>
</evidence>
<dbReference type="InterPro" id="IPR001611">
    <property type="entry name" value="Leu-rich_rpt"/>
</dbReference>
<keyword evidence="4" id="KW-1185">Reference proteome</keyword>
<dbReference type="InterPro" id="IPR003591">
    <property type="entry name" value="Leu-rich_rpt_typical-subtyp"/>
</dbReference>
<evidence type="ECO:0000313" key="4">
    <source>
        <dbReference type="Proteomes" id="UP000694393"/>
    </source>
</evidence>
<proteinExistence type="predicted"/>
<dbReference type="Proteomes" id="UP000694393">
    <property type="component" value="Unplaced"/>
</dbReference>
<dbReference type="SUPFAM" id="SSF52058">
    <property type="entry name" value="L domain-like"/>
    <property type="match status" value="1"/>
</dbReference>
<keyword evidence="1" id="KW-0433">Leucine-rich repeat</keyword>
<dbReference type="PANTHER" id="PTHR48051:SF55">
    <property type="entry name" value="MALIGNANT FIBROUS HISTIOCYTOMA-AMPLIFIED SEQUENCE 1 HOMOLOG"/>
    <property type="match status" value="1"/>
</dbReference>
<sequence length="242" mass="27194">MQPDDCTNKVSLSTRRLRVLPPTVLHDTGVESLNLDRNKLRHVTGISKLYNLKKVILSKNEITDFPEEIQSLVHLEKLELNQNQIRLIPEGIFSCLPRLKHLRLNNNRLSTLPKDLASCSGSLQYLNLSNNLFRAIPQPVLELVSLQELYVQNNSLRQLPRELFEGRPLKMFKANGNPLREPPNEVCAGGIHGEVTLPRSHFDTWARTKGSQSAVQCPIDKACCLPSLQCDCLSPGGQTPFT</sequence>
<dbReference type="AlphaFoldDB" id="A0A8C8S2C6"/>
<evidence type="ECO:0000313" key="3">
    <source>
        <dbReference type="Ensembl" id="ENSPCEP00000013042.1"/>
    </source>
</evidence>
<dbReference type="PANTHER" id="PTHR48051">
    <property type="match status" value="1"/>
</dbReference>
<dbReference type="InterPro" id="IPR032675">
    <property type="entry name" value="LRR_dom_sf"/>
</dbReference>
<dbReference type="InterPro" id="IPR050216">
    <property type="entry name" value="LRR_domain-containing"/>
</dbReference>
<evidence type="ECO:0000256" key="2">
    <source>
        <dbReference type="ARBA" id="ARBA00022737"/>
    </source>
</evidence>
<dbReference type="Pfam" id="PF13855">
    <property type="entry name" value="LRR_8"/>
    <property type="match status" value="1"/>
</dbReference>
<accession>A0A8C8S2C6</accession>
<organism evidence="3 4">
    <name type="scientific">Pelusios castaneus</name>
    <name type="common">West African mud turtle</name>
    <dbReference type="NCBI Taxonomy" id="367368"/>
    <lineage>
        <taxon>Eukaryota</taxon>
        <taxon>Metazoa</taxon>
        <taxon>Chordata</taxon>
        <taxon>Craniata</taxon>
        <taxon>Vertebrata</taxon>
        <taxon>Euteleostomi</taxon>
        <taxon>Archelosauria</taxon>
        <taxon>Testudinata</taxon>
        <taxon>Testudines</taxon>
        <taxon>Pleurodira</taxon>
        <taxon>Pelomedusidae</taxon>
        <taxon>Pelusios</taxon>
    </lineage>
</organism>
<keyword evidence="2" id="KW-0677">Repeat</keyword>
<dbReference type="Ensembl" id="ENSPCET00000013515.1">
    <property type="protein sequence ID" value="ENSPCEP00000013042.1"/>
    <property type="gene ID" value="ENSPCEG00000010326.1"/>
</dbReference>
<reference evidence="3" key="1">
    <citation type="submission" date="2025-08" db="UniProtKB">
        <authorList>
            <consortium name="Ensembl"/>
        </authorList>
    </citation>
    <scope>IDENTIFICATION</scope>
</reference>
<dbReference type="SMART" id="SM00364">
    <property type="entry name" value="LRR_BAC"/>
    <property type="match status" value="4"/>
</dbReference>
<dbReference type="GO" id="GO:0005737">
    <property type="term" value="C:cytoplasm"/>
    <property type="evidence" value="ECO:0007669"/>
    <property type="project" value="TreeGrafter"/>
</dbReference>
<dbReference type="SMART" id="SM00369">
    <property type="entry name" value="LRR_TYP"/>
    <property type="match status" value="5"/>
</dbReference>
<reference evidence="3" key="2">
    <citation type="submission" date="2025-09" db="UniProtKB">
        <authorList>
            <consortium name="Ensembl"/>
        </authorList>
    </citation>
    <scope>IDENTIFICATION</scope>
</reference>